<protein>
    <submittedName>
        <fullName evidence="1">Uncharacterized protein</fullName>
    </submittedName>
</protein>
<keyword evidence="2" id="KW-1185">Reference proteome</keyword>
<sequence length="490" mass="54729">MRRHHSFDIFDTLVARRCIEARNIFLEVENEVRLHGFANLRVQAELAVAAGPHTLDDIYAVLVRQFGFDAEVAEYLKGREIEAEICNAIGIRESLDAVEHGDVLVTDMYLPRWVILKILDKAGLRKKVGLVISSAGKRTGEIWPKLGAVLALEQHAGDNPHSDVKSPLGCGVFAEHVVSSNLSAYENFLRQNGFELLARLMREVRLTALGTGQSTEIKQQRQLQINHNIPILVLASVYLSLLSKRLGVSNILFSSRDCHYLQRIFSALEEKAGWNLPSEYFYTSRLCRVAPSQAYLKYFADRATNRSLVVDLCGTGWSLGHLYTQAGVTPRTFFLHDLKGNNAKGAEIYESVKKSAGDFVASSLVSDPGLKNIGLELVNYVDSGMVTDVMNVEGYCSMVPVFEHPNYPANVLKTIHEFEETQEIFHGVLQRHDVPALVKEVQRHAGKLAGVVAELYRNLGQSVSCVDDLAQYHGRQDAKTLWKLRQQAAR</sequence>
<organism evidence="1 2">
    <name type="scientific">Azohydromonas lata</name>
    <dbReference type="NCBI Taxonomy" id="45677"/>
    <lineage>
        <taxon>Bacteria</taxon>
        <taxon>Pseudomonadati</taxon>
        <taxon>Pseudomonadota</taxon>
        <taxon>Betaproteobacteria</taxon>
        <taxon>Burkholderiales</taxon>
        <taxon>Sphaerotilaceae</taxon>
        <taxon>Azohydromonas</taxon>
    </lineage>
</organism>
<evidence type="ECO:0000313" key="2">
    <source>
        <dbReference type="Proteomes" id="UP001293718"/>
    </source>
</evidence>
<dbReference type="RefSeq" id="WP_322468020.1">
    <property type="nucleotide sequence ID" value="NZ_JAXOJX010000075.1"/>
</dbReference>
<name>A0ABU5IP13_9BURK</name>
<proteinExistence type="predicted"/>
<reference evidence="1 2" key="1">
    <citation type="submission" date="2023-11" db="EMBL/GenBank/DDBJ databases">
        <title>Draft genome of Azohydromonas lata strain H1 (DSM1123), a polyhydroxyalkanoate producer.</title>
        <authorList>
            <person name="Traversa D."/>
            <person name="D'Addabbo P."/>
            <person name="Pazzani C."/>
            <person name="Manzari C."/>
            <person name="Chiara M."/>
            <person name="Scrascia M."/>
        </authorList>
    </citation>
    <scope>NUCLEOTIDE SEQUENCE [LARGE SCALE GENOMIC DNA]</scope>
    <source>
        <strain evidence="1 2">H1</strain>
    </source>
</reference>
<dbReference type="Proteomes" id="UP001293718">
    <property type="component" value="Unassembled WGS sequence"/>
</dbReference>
<evidence type="ECO:0000313" key="1">
    <source>
        <dbReference type="EMBL" id="MDZ5460614.1"/>
    </source>
</evidence>
<accession>A0ABU5IP13</accession>
<comment type="caution">
    <text evidence="1">The sequence shown here is derived from an EMBL/GenBank/DDBJ whole genome shotgun (WGS) entry which is preliminary data.</text>
</comment>
<gene>
    <name evidence="1" type="ORF">SM757_28945</name>
</gene>
<dbReference type="EMBL" id="JAXOJX010000075">
    <property type="protein sequence ID" value="MDZ5460614.1"/>
    <property type="molecule type" value="Genomic_DNA"/>
</dbReference>